<feature type="region of interest" description="Disordered" evidence="1">
    <location>
        <begin position="47"/>
        <end position="96"/>
    </location>
</feature>
<feature type="compositionally biased region" description="Polar residues" evidence="1">
    <location>
        <begin position="78"/>
        <end position="94"/>
    </location>
</feature>
<dbReference type="EMBL" id="JAYKXP010000185">
    <property type="protein sequence ID" value="KAK7020615.1"/>
    <property type="molecule type" value="Genomic_DNA"/>
</dbReference>
<accession>A0AAW0B3T5</accession>
<keyword evidence="3" id="KW-1185">Reference proteome</keyword>
<evidence type="ECO:0000256" key="1">
    <source>
        <dbReference type="SAM" id="MobiDB-lite"/>
    </source>
</evidence>
<evidence type="ECO:0000313" key="2">
    <source>
        <dbReference type="EMBL" id="KAK7020615.1"/>
    </source>
</evidence>
<protein>
    <recommendedName>
        <fullName evidence="4">Reverse transcriptase Ty1/copia-type domain-containing protein</fullName>
    </recommendedName>
</protein>
<feature type="region of interest" description="Disordered" evidence="1">
    <location>
        <begin position="119"/>
        <end position="144"/>
    </location>
</feature>
<name>A0AAW0B3T5_9AGAR</name>
<sequence length="144" mass="15799">MEVTDEGQINWLLGIEIQQEHGTIRLRQTSYIKAVLEHFGLSNIKPTSASFKAKPCPHNNSKNSTPITPLSIPPLPGSSKQPNNETPHSTTEQLKQPFLMETKIGASTDVITHQGQNAENVGKHWNPSSDTGISTTNAPFPMLF</sequence>
<comment type="caution">
    <text evidence="2">The sequence shown here is derived from an EMBL/GenBank/DDBJ whole genome shotgun (WGS) entry which is preliminary data.</text>
</comment>
<evidence type="ECO:0000313" key="3">
    <source>
        <dbReference type="Proteomes" id="UP001383192"/>
    </source>
</evidence>
<proteinExistence type="predicted"/>
<gene>
    <name evidence="2" type="ORF">VNI00_017699</name>
</gene>
<reference evidence="2 3" key="1">
    <citation type="submission" date="2024-01" db="EMBL/GenBank/DDBJ databases">
        <title>A draft genome for a cacao thread blight-causing isolate of Paramarasmius palmivorus.</title>
        <authorList>
            <person name="Baruah I.K."/>
            <person name="Bukari Y."/>
            <person name="Amoako-Attah I."/>
            <person name="Meinhardt L.W."/>
            <person name="Bailey B.A."/>
            <person name="Cohen S.P."/>
        </authorList>
    </citation>
    <scope>NUCLEOTIDE SEQUENCE [LARGE SCALE GENOMIC DNA]</scope>
    <source>
        <strain evidence="2 3">GH-12</strain>
    </source>
</reference>
<dbReference type="Proteomes" id="UP001383192">
    <property type="component" value="Unassembled WGS sequence"/>
</dbReference>
<dbReference type="AlphaFoldDB" id="A0AAW0B3T5"/>
<evidence type="ECO:0008006" key="4">
    <source>
        <dbReference type="Google" id="ProtNLM"/>
    </source>
</evidence>
<feature type="compositionally biased region" description="Polar residues" evidence="1">
    <location>
        <begin position="126"/>
        <end position="138"/>
    </location>
</feature>
<organism evidence="2 3">
    <name type="scientific">Paramarasmius palmivorus</name>
    <dbReference type="NCBI Taxonomy" id="297713"/>
    <lineage>
        <taxon>Eukaryota</taxon>
        <taxon>Fungi</taxon>
        <taxon>Dikarya</taxon>
        <taxon>Basidiomycota</taxon>
        <taxon>Agaricomycotina</taxon>
        <taxon>Agaricomycetes</taxon>
        <taxon>Agaricomycetidae</taxon>
        <taxon>Agaricales</taxon>
        <taxon>Marasmiineae</taxon>
        <taxon>Marasmiaceae</taxon>
        <taxon>Paramarasmius</taxon>
    </lineage>
</organism>